<dbReference type="OrthoDB" id="10136037at2759"/>
<evidence type="ECO:0000313" key="2">
    <source>
        <dbReference type="Proteomes" id="UP000663879"/>
    </source>
</evidence>
<accession>A0A814K0Z9</accession>
<keyword evidence="2" id="KW-1185">Reference proteome</keyword>
<name>A0A814K0Z9_9BILA</name>
<organism evidence="1 2">
    <name type="scientific">Brachionus calyciflorus</name>
    <dbReference type="NCBI Taxonomy" id="104777"/>
    <lineage>
        <taxon>Eukaryota</taxon>
        <taxon>Metazoa</taxon>
        <taxon>Spiralia</taxon>
        <taxon>Gnathifera</taxon>
        <taxon>Rotifera</taxon>
        <taxon>Eurotatoria</taxon>
        <taxon>Monogononta</taxon>
        <taxon>Pseudotrocha</taxon>
        <taxon>Ploima</taxon>
        <taxon>Brachionidae</taxon>
        <taxon>Brachionus</taxon>
    </lineage>
</organism>
<comment type="caution">
    <text evidence="1">The sequence shown here is derived from an EMBL/GenBank/DDBJ whole genome shotgun (WGS) entry which is preliminary data.</text>
</comment>
<sequence>MSKRQVSEAQRWQIIGLLKGNTKSQQEKADLVGVSRKCVFTTKCNYEKTTGTKELFVKRFTYEKYHPKFCLPKLQNGKGSVAELRMYKSSMHWG</sequence>
<dbReference type="AlphaFoldDB" id="A0A814K0Z9"/>
<dbReference type="Proteomes" id="UP000663879">
    <property type="component" value="Unassembled WGS sequence"/>
</dbReference>
<proteinExistence type="predicted"/>
<protein>
    <submittedName>
        <fullName evidence="1">Uncharacterized protein</fullName>
    </submittedName>
</protein>
<dbReference type="EMBL" id="CAJNOC010005118">
    <property type="protein sequence ID" value="CAF1042998.1"/>
    <property type="molecule type" value="Genomic_DNA"/>
</dbReference>
<evidence type="ECO:0000313" key="1">
    <source>
        <dbReference type="EMBL" id="CAF1042998.1"/>
    </source>
</evidence>
<gene>
    <name evidence="1" type="ORF">OXX778_LOCUS18444</name>
</gene>
<reference evidence="1" key="1">
    <citation type="submission" date="2021-02" db="EMBL/GenBank/DDBJ databases">
        <authorList>
            <person name="Nowell W R."/>
        </authorList>
    </citation>
    <scope>NUCLEOTIDE SEQUENCE</scope>
    <source>
        <strain evidence="1">Ploen Becks lab</strain>
    </source>
</reference>